<organism evidence="1 2">
    <name type="scientific">Multifurca ochricompacta</name>
    <dbReference type="NCBI Taxonomy" id="376703"/>
    <lineage>
        <taxon>Eukaryota</taxon>
        <taxon>Fungi</taxon>
        <taxon>Dikarya</taxon>
        <taxon>Basidiomycota</taxon>
        <taxon>Agaricomycotina</taxon>
        <taxon>Agaricomycetes</taxon>
        <taxon>Russulales</taxon>
        <taxon>Russulaceae</taxon>
        <taxon>Multifurca</taxon>
    </lineage>
</organism>
<dbReference type="AlphaFoldDB" id="A0AAD4MAJ6"/>
<accession>A0AAD4MAJ6</accession>
<keyword evidence="2" id="KW-1185">Reference proteome</keyword>
<proteinExistence type="predicted"/>
<protein>
    <submittedName>
        <fullName evidence="1">Uncharacterized protein</fullName>
    </submittedName>
</protein>
<sequence>MTQKKRSFFCLFCFFFFPIHYMFYMVRAQPEGTSNSLRSHAQTPTVRCSLYNLRRRPHNLNYDGPYFVVKFDSPPIRHLYYSSVSLSLIWSWSVVADVCNTARRVINVNVNVNVRYASGEVSR</sequence>
<comment type="caution">
    <text evidence="1">The sequence shown here is derived from an EMBL/GenBank/DDBJ whole genome shotgun (WGS) entry which is preliminary data.</text>
</comment>
<gene>
    <name evidence="1" type="ORF">B0F90DRAFT_1695802</name>
</gene>
<evidence type="ECO:0000313" key="2">
    <source>
        <dbReference type="Proteomes" id="UP001203297"/>
    </source>
</evidence>
<dbReference type="Proteomes" id="UP001203297">
    <property type="component" value="Unassembled WGS sequence"/>
</dbReference>
<evidence type="ECO:0000313" key="1">
    <source>
        <dbReference type="EMBL" id="KAI0306068.1"/>
    </source>
</evidence>
<dbReference type="EMBL" id="WTXG01000004">
    <property type="protein sequence ID" value="KAI0306068.1"/>
    <property type="molecule type" value="Genomic_DNA"/>
</dbReference>
<name>A0AAD4MAJ6_9AGAM</name>
<reference evidence="1" key="1">
    <citation type="journal article" date="2022" name="New Phytol.">
        <title>Evolutionary transition to the ectomycorrhizal habit in the genomes of a hyperdiverse lineage of mushroom-forming fungi.</title>
        <authorList>
            <person name="Looney B."/>
            <person name="Miyauchi S."/>
            <person name="Morin E."/>
            <person name="Drula E."/>
            <person name="Courty P.E."/>
            <person name="Kohler A."/>
            <person name="Kuo A."/>
            <person name="LaButti K."/>
            <person name="Pangilinan J."/>
            <person name="Lipzen A."/>
            <person name="Riley R."/>
            <person name="Andreopoulos W."/>
            <person name="He G."/>
            <person name="Johnson J."/>
            <person name="Nolan M."/>
            <person name="Tritt A."/>
            <person name="Barry K.W."/>
            <person name="Grigoriev I.V."/>
            <person name="Nagy L.G."/>
            <person name="Hibbett D."/>
            <person name="Henrissat B."/>
            <person name="Matheny P.B."/>
            <person name="Labbe J."/>
            <person name="Martin F.M."/>
        </authorList>
    </citation>
    <scope>NUCLEOTIDE SEQUENCE</scope>
    <source>
        <strain evidence="1">BPL690</strain>
    </source>
</reference>